<evidence type="ECO:0000313" key="4">
    <source>
        <dbReference type="Proteomes" id="UP001382455"/>
    </source>
</evidence>
<evidence type="ECO:0000259" key="2">
    <source>
        <dbReference type="Pfam" id="PF05707"/>
    </source>
</evidence>
<dbReference type="RefSeq" id="WP_336435008.1">
    <property type="nucleotide sequence ID" value="NZ_JBAWKS010000001.1"/>
</dbReference>
<dbReference type="Proteomes" id="UP001382455">
    <property type="component" value="Unassembled WGS sequence"/>
</dbReference>
<keyword evidence="4" id="KW-1185">Reference proteome</keyword>
<name>A0ABU8ER67_9GAMM</name>
<evidence type="ECO:0000256" key="1">
    <source>
        <dbReference type="SAM" id="Phobius"/>
    </source>
</evidence>
<dbReference type="EMBL" id="JBAWKS010000001">
    <property type="protein sequence ID" value="MEI4549469.1"/>
    <property type="molecule type" value="Genomic_DNA"/>
</dbReference>
<proteinExistence type="predicted"/>
<gene>
    <name evidence="3" type="ORF">WAE96_07100</name>
</gene>
<dbReference type="InterPro" id="IPR027417">
    <property type="entry name" value="P-loop_NTPase"/>
</dbReference>
<keyword evidence="1" id="KW-0472">Membrane</keyword>
<reference evidence="3 4" key="1">
    <citation type="submission" date="2023-12" db="EMBL/GenBank/DDBJ databases">
        <title>Friends and Foes: Symbiotic and Algicidal bacterial influence on Karenia brevis blooms.</title>
        <authorList>
            <person name="Fei C."/>
            <person name="Mohamed A.R."/>
            <person name="Booker A."/>
            <person name="Arshad M."/>
            <person name="Klass S."/>
            <person name="Ahn S."/>
            <person name="Gilbert P.M."/>
            <person name="Heil C.A."/>
            <person name="Martinez J.M."/>
            <person name="Amin S.A."/>
        </authorList>
    </citation>
    <scope>NUCLEOTIDE SEQUENCE [LARGE SCALE GENOMIC DNA]</scope>
    <source>
        <strain evidence="3 4">CE15</strain>
    </source>
</reference>
<feature type="domain" description="Zona occludens toxin N-terminal" evidence="2">
    <location>
        <begin position="4"/>
        <end position="259"/>
    </location>
</feature>
<feature type="transmembrane region" description="Helical" evidence="1">
    <location>
        <begin position="271"/>
        <end position="292"/>
    </location>
</feature>
<organism evidence="3 4">
    <name type="scientific">Pseudoalteromonas spongiae</name>
    <dbReference type="NCBI Taxonomy" id="298657"/>
    <lineage>
        <taxon>Bacteria</taxon>
        <taxon>Pseudomonadati</taxon>
        <taxon>Pseudomonadota</taxon>
        <taxon>Gammaproteobacteria</taxon>
        <taxon>Alteromonadales</taxon>
        <taxon>Pseudoalteromonadaceae</taxon>
        <taxon>Pseudoalteromonas</taxon>
    </lineage>
</organism>
<protein>
    <submittedName>
        <fullName evidence="3">Zonular occludens toxin domain-containing protein</fullName>
    </submittedName>
</protein>
<accession>A0ABU8ER67</accession>
<dbReference type="Pfam" id="PF05707">
    <property type="entry name" value="Zot"/>
    <property type="match status" value="1"/>
</dbReference>
<comment type="caution">
    <text evidence="3">The sequence shown here is derived from an EMBL/GenBank/DDBJ whole genome shotgun (WGS) entry which is preliminary data.</text>
</comment>
<dbReference type="InterPro" id="IPR008900">
    <property type="entry name" value="Zot_N"/>
</dbReference>
<keyword evidence="1" id="KW-1133">Transmembrane helix</keyword>
<sequence length="429" mass="48328">MASSIFHGPPGSFKSATATWFEIIPALRKGRIVITNIEGIYPLEEIEIALQEEFPETAQLWRLSSQNEDGLNLWRNWFCWAPVGALILIDEVQDVYPTERTFKPEIECVYKHISTFKDLLPSHWYDYHIEKLDSIKPEHLSSADVDDTGRELFNEHGHIIYPKNLKEAYMRHRKYNWDIVVATPDITSVHKYIRNVSEEAYCHKYFSGLSWIPYFYRRPRIHLHAAKLDGKTITKGDATNWKKVPLDVHKCYKSTATGAITAGRGKNIASLPLAIMGAAILAWVIAAIVFLSGDSDTKTVSKDTTSNTIQTTQKATSVSSRNASVPTSDSSVPFLELPYNASKIFVSGVVQKRDGAALSRHIIFTLYTPDYGELSLNNIDLLEMGYTTKFYGICNVSIQQGQSEYKALCNPIRYQQPQTDSFDSAPSGA</sequence>
<dbReference type="Gene3D" id="3.40.50.300">
    <property type="entry name" value="P-loop containing nucleotide triphosphate hydrolases"/>
    <property type="match status" value="1"/>
</dbReference>
<keyword evidence="1" id="KW-0812">Transmembrane</keyword>
<evidence type="ECO:0000313" key="3">
    <source>
        <dbReference type="EMBL" id="MEI4549469.1"/>
    </source>
</evidence>